<feature type="transmembrane region" description="Helical" evidence="1">
    <location>
        <begin position="110"/>
        <end position="132"/>
    </location>
</feature>
<sequence length="503" mass="57824">MQNESHEPKAAQSVFNMDQLTQSSFYKLLLKALVCQCIYYLPAMFVIHQEQYILTSLKGYGHISNCIKIFPILFFAGYELPEFFEQYFANQKMATYANGNSVPEQLRIEFITNMIYALIMIVLPAIQSYLFSVMQVENDYRARYLLSTVLGLIGPFRSTIYSLFSYKQQYTYILAGKVVTLMLQFFLFTFIYSFYTREDGATIDVWPSGFAKPFAEILVYMVIMITLYKGTIFSTRIHLDADQSTKISIKPQKKDWKPVFKNIGMMFPYAIYYLSRPIVYMTAIHQILSLTDASKKESITIDIYIYMFCQLTISLISKGAQAAIMTVIPILFHTKHYSKMRAILSYGTIAGLFIAEALCILLVLKPEIIFQIIFCRFTDSKLQAYYENGSYQNFLTQTALWFGTDSIQSAPVSFSILTGGFYVPLIMGSLRIAGGIYFCVQIQTALGQNADYTDVFMYFEIVCFIVGAVFCACMYLTIFTEYKVAKKKEEKKKTDKVDEFMVK</sequence>
<evidence type="ECO:0000313" key="4">
    <source>
        <dbReference type="Proteomes" id="UP001642409"/>
    </source>
</evidence>
<feature type="transmembrane region" description="Helical" evidence="1">
    <location>
        <begin position="343"/>
        <end position="364"/>
    </location>
</feature>
<feature type="transmembrane region" description="Helical" evidence="1">
    <location>
        <begin position="170"/>
        <end position="196"/>
    </location>
</feature>
<dbReference type="EMBL" id="CAXDID020000093">
    <property type="protein sequence ID" value="CAL6023197.1"/>
    <property type="molecule type" value="Genomic_DNA"/>
</dbReference>
<keyword evidence="1" id="KW-1133">Transmembrane helix</keyword>
<dbReference type="EMBL" id="CATOUU010000302">
    <property type="protein sequence ID" value="CAI9924001.1"/>
    <property type="molecule type" value="Genomic_DNA"/>
</dbReference>
<organism evidence="2">
    <name type="scientific">Hexamita inflata</name>
    <dbReference type="NCBI Taxonomy" id="28002"/>
    <lineage>
        <taxon>Eukaryota</taxon>
        <taxon>Metamonada</taxon>
        <taxon>Diplomonadida</taxon>
        <taxon>Hexamitidae</taxon>
        <taxon>Hexamitinae</taxon>
        <taxon>Hexamita</taxon>
    </lineage>
</organism>
<reference evidence="3 4" key="2">
    <citation type="submission" date="2024-07" db="EMBL/GenBank/DDBJ databases">
        <authorList>
            <person name="Akdeniz Z."/>
        </authorList>
    </citation>
    <scope>NUCLEOTIDE SEQUENCE [LARGE SCALE GENOMIC DNA]</scope>
</reference>
<gene>
    <name evidence="2" type="ORF">HINF_LOCUS11646</name>
    <name evidence="3" type="ORF">HINF_LOCUS29014</name>
</gene>
<comment type="caution">
    <text evidence="2">The sequence shown here is derived from an EMBL/GenBank/DDBJ whole genome shotgun (WGS) entry which is preliminary data.</text>
</comment>
<dbReference type="AlphaFoldDB" id="A0AA86NRB2"/>
<dbReference type="Proteomes" id="UP001642409">
    <property type="component" value="Unassembled WGS sequence"/>
</dbReference>
<feature type="transmembrane region" description="Helical" evidence="1">
    <location>
        <begin position="421"/>
        <end position="443"/>
    </location>
</feature>
<evidence type="ECO:0000313" key="3">
    <source>
        <dbReference type="EMBL" id="CAL6023197.1"/>
    </source>
</evidence>
<feature type="transmembrane region" description="Helical" evidence="1">
    <location>
        <begin position="144"/>
        <end position="164"/>
    </location>
</feature>
<proteinExistence type="predicted"/>
<name>A0AA86NRB2_9EUKA</name>
<keyword evidence="1" id="KW-0812">Transmembrane</keyword>
<evidence type="ECO:0000313" key="2">
    <source>
        <dbReference type="EMBL" id="CAI9924001.1"/>
    </source>
</evidence>
<accession>A0AA86NRB2</accession>
<reference evidence="2" key="1">
    <citation type="submission" date="2023-06" db="EMBL/GenBank/DDBJ databases">
        <authorList>
            <person name="Kurt Z."/>
        </authorList>
    </citation>
    <scope>NUCLEOTIDE SEQUENCE</scope>
</reference>
<feature type="transmembrane region" description="Helical" evidence="1">
    <location>
        <begin position="217"/>
        <end position="239"/>
    </location>
</feature>
<evidence type="ECO:0000256" key="1">
    <source>
        <dbReference type="SAM" id="Phobius"/>
    </source>
</evidence>
<keyword evidence="1" id="KW-0472">Membrane</keyword>
<keyword evidence="4" id="KW-1185">Reference proteome</keyword>
<feature type="transmembrane region" description="Helical" evidence="1">
    <location>
        <begin position="455"/>
        <end position="478"/>
    </location>
</feature>
<protein>
    <submittedName>
        <fullName evidence="3">Hypothetical_protein</fullName>
    </submittedName>
</protein>